<dbReference type="KEGG" id="mew:MSWAN_1205"/>
<reference evidence="1 2" key="1">
    <citation type="journal article" date="2014" name="Int. J. Syst. Evol. Microbiol.">
        <title>Methanobacterium paludis sp. nov. and a novel strain of Methanobacterium lacus isolated from northern peatlands.</title>
        <authorList>
            <person name="Cadillo-Quiroz H."/>
            <person name="Brauer S.L."/>
            <person name="Goodson N."/>
            <person name="Yavitt J.B."/>
            <person name="Zinder S.H."/>
        </authorList>
    </citation>
    <scope>NUCLEOTIDE SEQUENCE [LARGE SCALE GENOMIC DNA]</scope>
    <source>
        <strain evidence="2">DSM 25820 / JCM 18151 / SWAN1</strain>
    </source>
</reference>
<dbReference type="GeneID" id="10668710"/>
<dbReference type="Gene3D" id="3.40.630.30">
    <property type="match status" value="1"/>
</dbReference>
<protein>
    <recommendedName>
        <fullName evidence="3">N-acetyltransferase domain-containing protein</fullName>
    </recommendedName>
</protein>
<dbReference type="SUPFAM" id="SSF55729">
    <property type="entry name" value="Acyl-CoA N-acyltransferases (Nat)"/>
    <property type="match status" value="1"/>
</dbReference>
<organism evidence="1 2">
    <name type="scientific">Methanobacterium paludis (strain DSM 25820 / JCM 18151 / SWAN1)</name>
    <dbReference type="NCBI Taxonomy" id="868131"/>
    <lineage>
        <taxon>Archaea</taxon>
        <taxon>Methanobacteriati</taxon>
        <taxon>Methanobacteriota</taxon>
        <taxon>Methanomada group</taxon>
        <taxon>Methanobacteria</taxon>
        <taxon>Methanobacteriales</taxon>
        <taxon>Methanobacteriaceae</taxon>
        <taxon>Methanobacterium</taxon>
    </lineage>
</organism>
<dbReference type="CDD" id="cd04301">
    <property type="entry name" value="NAT_SF"/>
    <property type="match status" value="1"/>
</dbReference>
<evidence type="ECO:0008006" key="3">
    <source>
        <dbReference type="Google" id="ProtNLM"/>
    </source>
</evidence>
<dbReference type="HOGENOM" id="CLU_1105220_0_0_2"/>
<dbReference type="RefSeq" id="WP_013825723.1">
    <property type="nucleotide sequence ID" value="NC_015574.1"/>
</dbReference>
<dbReference type="InterPro" id="IPR016181">
    <property type="entry name" value="Acyl_CoA_acyltransferase"/>
</dbReference>
<dbReference type="AlphaFoldDB" id="F6D5P0"/>
<gene>
    <name evidence="1" type="ordered locus">MSWAN_1205</name>
</gene>
<dbReference type="Proteomes" id="UP000009231">
    <property type="component" value="Chromosome"/>
</dbReference>
<name>F6D5P0_METPW</name>
<keyword evidence="2" id="KW-1185">Reference proteome</keyword>
<dbReference type="EMBL" id="CP002772">
    <property type="protein sequence ID" value="AEG18222.1"/>
    <property type="molecule type" value="Genomic_DNA"/>
</dbReference>
<evidence type="ECO:0000313" key="1">
    <source>
        <dbReference type="EMBL" id="AEG18222.1"/>
    </source>
</evidence>
<accession>F6D5P0</accession>
<sequence length="251" mass="28670">MKLGGYIRKEGNNLVSTCNTCGKDVKLNDETKDWFGSGYFCPICKNKLAIEFEGRTYDAEELLNLEWNPTLLKRANKINGTLYSALGSSSQDWETFMALNYIAANDKSIGNPLDIIDADEKDEMDILLLFDNKNEKYIGFLDWTTYDGEYGNDYMNSDLLFQIYILEEERRKGNGSKALKFWAENYAKKADGKFGIELSPNSQLKEVLLNLGYAEEVDGKFIPKNFYVSPEFDKQIDRSIPVRKSNLKGID</sequence>
<evidence type="ECO:0000313" key="2">
    <source>
        <dbReference type="Proteomes" id="UP000009231"/>
    </source>
</evidence>
<proteinExistence type="predicted"/>